<dbReference type="InterPro" id="IPR020103">
    <property type="entry name" value="PsdUridine_synth_cat_dom_sf"/>
</dbReference>
<dbReference type="SUPFAM" id="SSF55120">
    <property type="entry name" value="Pseudouridine synthase"/>
    <property type="match status" value="1"/>
</dbReference>
<keyword evidence="4 5" id="KW-0413">Isomerase</keyword>
<dbReference type="NCBIfam" id="TIGR00431">
    <property type="entry name" value="TruB"/>
    <property type="match status" value="1"/>
</dbReference>
<dbReference type="EC" id="5.4.99.25" evidence="5"/>
<evidence type="ECO:0000256" key="4">
    <source>
        <dbReference type="ARBA" id="ARBA00023235"/>
    </source>
</evidence>
<protein>
    <recommendedName>
        <fullName evidence="5">tRNA pseudouridine synthase B</fullName>
        <ecNumber evidence="5">5.4.99.25</ecNumber>
    </recommendedName>
    <alternativeName>
        <fullName evidence="5">tRNA pseudouridine(55) synthase</fullName>
        <shortName evidence="5">Psi55 synthase</shortName>
    </alternativeName>
    <alternativeName>
        <fullName evidence="5">tRNA pseudouridylate synthase</fullName>
    </alternativeName>
    <alternativeName>
        <fullName evidence="5">tRNA-uridine isomerase</fullName>
    </alternativeName>
</protein>
<dbReference type="PANTHER" id="PTHR13767">
    <property type="entry name" value="TRNA-PSEUDOURIDINE SYNTHASE"/>
    <property type="match status" value="1"/>
</dbReference>
<dbReference type="GO" id="GO:0160148">
    <property type="term" value="F:tRNA pseudouridine(55) synthase activity"/>
    <property type="evidence" value="ECO:0007669"/>
    <property type="project" value="UniProtKB-EC"/>
</dbReference>
<dbReference type="GO" id="GO:0031119">
    <property type="term" value="P:tRNA pseudouridine synthesis"/>
    <property type="evidence" value="ECO:0007669"/>
    <property type="project" value="UniProtKB-UniRule"/>
</dbReference>
<dbReference type="InterPro" id="IPR014780">
    <property type="entry name" value="tRNA_psdUridine_synth_TruB"/>
</dbReference>
<feature type="domain" description="tRNA pseudouridine synthase II TruB subfamily 2 C-terminal" evidence="7">
    <location>
        <begin position="237"/>
        <end position="292"/>
    </location>
</feature>
<accession>A0A5S9R6P9</accession>
<evidence type="ECO:0000259" key="8">
    <source>
        <dbReference type="Pfam" id="PF16198"/>
    </source>
</evidence>
<dbReference type="InterPro" id="IPR032819">
    <property type="entry name" value="TruB_C"/>
</dbReference>
<comment type="similarity">
    <text evidence="2 5">Belongs to the pseudouridine synthase TruB family. Type 1 subfamily.</text>
</comment>
<reference evidence="9 10" key="1">
    <citation type="submission" date="2019-11" db="EMBL/GenBank/DDBJ databases">
        <authorList>
            <person name="Holert J."/>
        </authorList>
    </citation>
    <scope>NUCLEOTIDE SEQUENCE [LARGE SCALE GENOMIC DNA]</scope>
    <source>
        <strain evidence="9">BC8_1</strain>
    </source>
</reference>
<feature type="domain" description="tRNA pseudouridylate synthase B C-terminal" evidence="8">
    <location>
        <begin position="181"/>
        <end position="224"/>
    </location>
</feature>
<comment type="catalytic activity">
    <reaction evidence="1 5">
        <text>uridine(55) in tRNA = pseudouridine(55) in tRNA</text>
        <dbReference type="Rhea" id="RHEA:42532"/>
        <dbReference type="Rhea" id="RHEA-COMP:10101"/>
        <dbReference type="Rhea" id="RHEA-COMP:10102"/>
        <dbReference type="ChEBI" id="CHEBI:65314"/>
        <dbReference type="ChEBI" id="CHEBI:65315"/>
        <dbReference type="EC" id="5.4.99.25"/>
    </reaction>
</comment>
<dbReference type="CDD" id="cd02573">
    <property type="entry name" value="PseudoU_synth_EcTruB"/>
    <property type="match status" value="1"/>
</dbReference>
<dbReference type="FunFam" id="3.30.2350.10:FF:000011">
    <property type="entry name" value="tRNA pseudouridine synthase B"/>
    <property type="match status" value="1"/>
</dbReference>
<dbReference type="GO" id="GO:1990481">
    <property type="term" value="P:mRNA pseudouridine synthesis"/>
    <property type="evidence" value="ECO:0007669"/>
    <property type="project" value="TreeGrafter"/>
</dbReference>
<dbReference type="RefSeq" id="WP_159233676.1">
    <property type="nucleotide sequence ID" value="NZ_CACSIP010000039.1"/>
</dbReference>
<dbReference type="GO" id="GO:0003723">
    <property type="term" value="F:RNA binding"/>
    <property type="evidence" value="ECO:0007669"/>
    <property type="project" value="InterPro"/>
</dbReference>
<dbReference type="HAMAP" id="MF_01080">
    <property type="entry name" value="TruB_bact"/>
    <property type="match status" value="1"/>
</dbReference>
<dbReference type="InterPro" id="IPR015225">
    <property type="entry name" value="tRNA_psdUridine_synth_fam2_C"/>
</dbReference>
<keyword evidence="10" id="KW-1185">Reference proteome</keyword>
<dbReference type="Gene3D" id="2.30.130.10">
    <property type="entry name" value="PUA domain"/>
    <property type="match status" value="1"/>
</dbReference>
<evidence type="ECO:0000313" key="9">
    <source>
        <dbReference type="EMBL" id="CAA0130393.1"/>
    </source>
</evidence>
<evidence type="ECO:0000259" key="7">
    <source>
        <dbReference type="Pfam" id="PF09142"/>
    </source>
</evidence>
<dbReference type="InterPro" id="IPR036974">
    <property type="entry name" value="PUA_sf"/>
</dbReference>
<proteinExistence type="inferred from homology"/>
<comment type="function">
    <text evidence="5">Responsible for synthesis of pseudouridine from uracil-55 in the psi GC loop of transfer RNAs.</text>
</comment>
<dbReference type="EMBL" id="CACSIP010000039">
    <property type="protein sequence ID" value="CAA0130393.1"/>
    <property type="molecule type" value="Genomic_DNA"/>
</dbReference>
<dbReference type="Gene3D" id="3.30.2350.10">
    <property type="entry name" value="Pseudouridine synthase"/>
    <property type="match status" value="1"/>
</dbReference>
<dbReference type="InterPro" id="IPR015947">
    <property type="entry name" value="PUA-like_sf"/>
</dbReference>
<dbReference type="Pfam" id="PF01509">
    <property type="entry name" value="TruB_N"/>
    <property type="match status" value="1"/>
</dbReference>
<feature type="active site" description="Nucleophile" evidence="5">
    <location>
        <position position="40"/>
    </location>
</feature>
<dbReference type="PANTHER" id="PTHR13767:SF2">
    <property type="entry name" value="PSEUDOURIDYLATE SYNTHASE TRUB1"/>
    <property type="match status" value="1"/>
</dbReference>
<dbReference type="Proteomes" id="UP000430146">
    <property type="component" value="Unassembled WGS sequence"/>
</dbReference>
<keyword evidence="3 5" id="KW-0819">tRNA processing</keyword>
<evidence type="ECO:0000256" key="1">
    <source>
        <dbReference type="ARBA" id="ARBA00000385"/>
    </source>
</evidence>
<feature type="domain" description="Pseudouridine synthase II N-terminal" evidence="6">
    <location>
        <begin position="25"/>
        <end position="180"/>
    </location>
</feature>
<organism evidence="9 10">
    <name type="scientific">Mycolicibacterium vanbaalenii</name>
    <name type="common">Mycobacterium vanbaalenii</name>
    <dbReference type="NCBI Taxonomy" id="110539"/>
    <lineage>
        <taxon>Bacteria</taxon>
        <taxon>Bacillati</taxon>
        <taxon>Actinomycetota</taxon>
        <taxon>Actinomycetes</taxon>
        <taxon>Mycobacteriales</taxon>
        <taxon>Mycobacteriaceae</taxon>
        <taxon>Mycolicibacterium</taxon>
    </lineage>
</organism>
<name>A0A5S9R6P9_MYCVN</name>
<gene>
    <name evidence="5 9" type="primary">truB</name>
    <name evidence="9" type="ORF">AELLOGFF_05725</name>
</gene>
<evidence type="ECO:0000259" key="6">
    <source>
        <dbReference type="Pfam" id="PF01509"/>
    </source>
</evidence>
<evidence type="ECO:0000256" key="2">
    <source>
        <dbReference type="ARBA" id="ARBA00005642"/>
    </source>
</evidence>
<evidence type="ECO:0000256" key="5">
    <source>
        <dbReference type="HAMAP-Rule" id="MF_01080"/>
    </source>
</evidence>
<dbReference type="AlphaFoldDB" id="A0A5S9R6P9"/>
<dbReference type="SUPFAM" id="SSF88697">
    <property type="entry name" value="PUA domain-like"/>
    <property type="match status" value="1"/>
</dbReference>
<sequence>MNLGGLVVVDKPGGLTSHDVVGRCRRLFSTRRVGHAGTLDPMATGVLVVGVERATKILGMLTATDKSYSATLRLGQTTSTEDAEGEVLQSVSAADVTDAQLEAALAPLRGQIDQIPSAVSAIKVDGKRAYQLVRDGHTVELKPRRVRIGRFEVRDIRRGAEGAGVVDVDVDVDCSSGTYIRALARDVGAALGVGGHLTALRRTRVGAFGLDQARTLEQLADAPTLSYTLDAACLQAFPRRDLTDAEVTDVGHGRPLIPAGLGGVYAATAPDGRVMALLEDAGTRTKSVVVIRPATL</sequence>
<dbReference type="InterPro" id="IPR002501">
    <property type="entry name" value="PsdUridine_synth_N"/>
</dbReference>
<dbReference type="Pfam" id="PF09142">
    <property type="entry name" value="TruB_C"/>
    <property type="match status" value="1"/>
</dbReference>
<evidence type="ECO:0000256" key="3">
    <source>
        <dbReference type="ARBA" id="ARBA00022694"/>
    </source>
</evidence>
<dbReference type="Pfam" id="PF16198">
    <property type="entry name" value="TruB_C_2"/>
    <property type="match status" value="1"/>
</dbReference>
<evidence type="ECO:0000313" key="10">
    <source>
        <dbReference type="Proteomes" id="UP000430146"/>
    </source>
</evidence>
<dbReference type="OrthoDB" id="9802309at2"/>